<dbReference type="InterPro" id="IPR003856">
    <property type="entry name" value="LPS_length_determ_N"/>
</dbReference>
<dbReference type="Proteomes" id="UP000887222">
    <property type="component" value="Unassembled WGS sequence"/>
</dbReference>
<keyword evidence="7 9" id="KW-0472">Membrane</keyword>
<name>A0ABQ4Q4A2_9BURK</name>
<dbReference type="SUPFAM" id="SSF52540">
    <property type="entry name" value="P-loop containing nucleoside triphosphate hydrolases"/>
    <property type="match status" value="1"/>
</dbReference>
<dbReference type="PANTHER" id="PTHR32309">
    <property type="entry name" value="TYROSINE-PROTEIN KINASE"/>
    <property type="match status" value="1"/>
</dbReference>
<keyword evidence="13" id="KW-0808">Transferase</keyword>
<dbReference type="GO" id="GO:0016301">
    <property type="term" value="F:kinase activity"/>
    <property type="evidence" value="ECO:0007669"/>
    <property type="project" value="UniProtKB-KW"/>
</dbReference>
<dbReference type="InterPro" id="IPR050445">
    <property type="entry name" value="Bact_polysacc_biosynth/exp"/>
</dbReference>
<evidence type="ECO:0000259" key="11">
    <source>
        <dbReference type="Pfam" id="PF02706"/>
    </source>
</evidence>
<dbReference type="Pfam" id="PF01656">
    <property type="entry name" value="CbiA"/>
    <property type="match status" value="1"/>
</dbReference>
<evidence type="ECO:0000313" key="14">
    <source>
        <dbReference type="Proteomes" id="UP000887222"/>
    </source>
</evidence>
<dbReference type="NCBIfam" id="TIGR01007">
    <property type="entry name" value="eps_fam"/>
    <property type="match status" value="1"/>
</dbReference>
<evidence type="ECO:0000256" key="4">
    <source>
        <dbReference type="ARBA" id="ARBA00022741"/>
    </source>
</evidence>
<dbReference type="InterPro" id="IPR032807">
    <property type="entry name" value="GNVR"/>
</dbReference>
<dbReference type="EMBL" id="BPMK01000006">
    <property type="protein sequence ID" value="GIZ51625.1"/>
    <property type="molecule type" value="Genomic_DNA"/>
</dbReference>
<comment type="subcellular location">
    <subcellularLocation>
        <location evidence="1">Cell membrane</location>
        <topology evidence="1">Multi-pass membrane protein</topology>
    </subcellularLocation>
</comment>
<evidence type="ECO:0000256" key="6">
    <source>
        <dbReference type="ARBA" id="ARBA00022989"/>
    </source>
</evidence>
<dbReference type="CDD" id="cd05387">
    <property type="entry name" value="BY-kinase"/>
    <property type="match status" value="1"/>
</dbReference>
<dbReference type="Gene3D" id="3.40.50.300">
    <property type="entry name" value="P-loop containing nucleotide triphosphate hydrolases"/>
    <property type="match status" value="1"/>
</dbReference>
<comment type="caution">
    <text evidence="13">The sequence shown here is derived from an EMBL/GenBank/DDBJ whole genome shotgun (WGS) entry which is preliminary data.</text>
</comment>
<feature type="domain" description="CobQ/CobB/MinD/ParA nucleotide binding" evidence="10">
    <location>
        <begin position="559"/>
        <end position="733"/>
    </location>
</feature>
<feature type="transmembrane region" description="Helical" evidence="9">
    <location>
        <begin position="39"/>
        <end position="60"/>
    </location>
</feature>
<dbReference type="InterPro" id="IPR005702">
    <property type="entry name" value="Wzc-like_C"/>
</dbReference>
<reference evidence="13 14" key="1">
    <citation type="journal article" date="2022" name="Int. J. Syst. Evol. Microbiol.">
        <title>Noviherbaspirillum aridicola sp. nov., isolated from an arid soil in Pakistan.</title>
        <authorList>
            <person name="Khan I.U."/>
            <person name="Saqib M."/>
            <person name="Amin A."/>
            <person name="Hussain F."/>
            <person name="Li L."/>
            <person name="Liu Y.H."/>
            <person name="Fang B.Z."/>
            <person name="Ahmed I."/>
            <person name="Li W.J."/>
        </authorList>
    </citation>
    <scope>NUCLEOTIDE SEQUENCE [LARGE SCALE GENOMIC DNA]</scope>
    <source>
        <strain evidence="13 14">NCCP-691</strain>
    </source>
</reference>
<keyword evidence="6 9" id="KW-1133">Transmembrane helix</keyword>
<feature type="domain" description="Tyrosine-protein kinase G-rich" evidence="12">
    <location>
        <begin position="401"/>
        <end position="480"/>
    </location>
</feature>
<sequence length="746" mass="82800">MASTAPDHARSLPIQQVAPRNEREDTIQLGRYLAFLYDYRWLIAGVALALTLLGALHALLGKRVYEANILIQVEDSTKSSAGAPKNIQTDLSTVFDIKTATASEMEILRSRAVVARAVDRTHLHIQVRPRYVPLIGEWLARRSKTLTGPLLPQLEGYVWGAESARVPAFTVPEEFEGTEFILTALGDSRYRLRLDEHGIALEGRTGETLSADTEHGRIALRVDQIHALPGAEFLLVRHNRLETIEGVRKKLKITENRKDSGIIEVALEGDGARSTSGILNEIGREYVRLNVERKSEKAKKSLAFLDRQLPDLKTELDSSEERYKAFRNRHRTFDLGTEARTMLERLVWVQNRMTELQQKRVELLVKFEEQHPALEEVGRQLAVLGRQLGSLETGLKSLPELEQEVVRLQRDVKVNTELYTSLLATAQQLRLVTSSEVGNARMLDAAEAPVRPVRPRPPLVILLSAMTGLLLGVVAAFCKKNLYGRLDAPEEIEQTLGLPVAGVIPYSENQDRLYGQMRREGKMYPVLPCDAPADRSIESLRRLRTSMQFSMHDASNNIIMVTGPTAGVGKSFVTVNFAAVLASFGKRVLVIDADLRAGNLHRYFGVERHLGLSDAVHDPALFDRAVHRHAVRNVDFLATGALPERTGELLADNGLAVLLEQCALCYDVVLIDTAPVLAVSDALEVAPHAGTILNVVRAGLSTVREIEDAVKQLNQAGQTVTGVVFNDLKSRATHYEYGRQADEGRR</sequence>
<evidence type="ECO:0000256" key="1">
    <source>
        <dbReference type="ARBA" id="ARBA00004651"/>
    </source>
</evidence>
<keyword evidence="8" id="KW-0175">Coiled coil</keyword>
<feature type="domain" description="Polysaccharide chain length determinant N-terminal" evidence="11">
    <location>
        <begin position="25"/>
        <end position="119"/>
    </location>
</feature>
<proteinExistence type="predicted"/>
<dbReference type="PANTHER" id="PTHR32309:SF32">
    <property type="entry name" value="TYROSINE-PROTEIN KINASE ETK-RELATED"/>
    <property type="match status" value="1"/>
</dbReference>
<keyword evidence="2" id="KW-1003">Cell membrane</keyword>
<evidence type="ECO:0000256" key="3">
    <source>
        <dbReference type="ARBA" id="ARBA00022692"/>
    </source>
</evidence>
<gene>
    <name evidence="13" type="ORF">NCCP691_16390</name>
</gene>
<dbReference type="Pfam" id="PF13807">
    <property type="entry name" value="GNVR"/>
    <property type="match status" value="1"/>
</dbReference>
<evidence type="ECO:0000256" key="7">
    <source>
        <dbReference type="ARBA" id="ARBA00023136"/>
    </source>
</evidence>
<evidence type="ECO:0000259" key="12">
    <source>
        <dbReference type="Pfam" id="PF13807"/>
    </source>
</evidence>
<dbReference type="NCBIfam" id="TIGR01005">
    <property type="entry name" value="eps_transp_fam"/>
    <property type="match status" value="1"/>
</dbReference>
<keyword evidence="5" id="KW-0067">ATP-binding</keyword>
<evidence type="ECO:0000256" key="5">
    <source>
        <dbReference type="ARBA" id="ARBA00022840"/>
    </source>
</evidence>
<keyword evidence="14" id="KW-1185">Reference proteome</keyword>
<dbReference type="InterPro" id="IPR005700">
    <property type="entry name" value="EPS_ExoP-like"/>
</dbReference>
<evidence type="ECO:0000256" key="9">
    <source>
        <dbReference type="SAM" id="Phobius"/>
    </source>
</evidence>
<feature type="coiled-coil region" evidence="8">
    <location>
        <begin position="302"/>
        <end position="329"/>
    </location>
</feature>
<dbReference type="RefSeq" id="WP_220807787.1">
    <property type="nucleotide sequence ID" value="NZ_BPMK01000006.1"/>
</dbReference>
<dbReference type="SUPFAM" id="SSF57997">
    <property type="entry name" value="Tropomyosin"/>
    <property type="match status" value="1"/>
</dbReference>
<keyword evidence="4" id="KW-0547">Nucleotide-binding</keyword>
<dbReference type="Pfam" id="PF23607">
    <property type="entry name" value="WZC_N"/>
    <property type="match status" value="1"/>
</dbReference>
<evidence type="ECO:0000259" key="10">
    <source>
        <dbReference type="Pfam" id="PF01656"/>
    </source>
</evidence>
<evidence type="ECO:0000256" key="2">
    <source>
        <dbReference type="ARBA" id="ARBA00022475"/>
    </source>
</evidence>
<dbReference type="Pfam" id="PF02706">
    <property type="entry name" value="Wzz"/>
    <property type="match status" value="1"/>
</dbReference>
<organism evidence="13 14">
    <name type="scientific">Noviherbaspirillum aridicola</name>
    <dbReference type="NCBI Taxonomy" id="2849687"/>
    <lineage>
        <taxon>Bacteria</taxon>
        <taxon>Pseudomonadati</taxon>
        <taxon>Pseudomonadota</taxon>
        <taxon>Betaproteobacteria</taxon>
        <taxon>Burkholderiales</taxon>
        <taxon>Oxalobacteraceae</taxon>
        <taxon>Noviherbaspirillum</taxon>
    </lineage>
</organism>
<dbReference type="InterPro" id="IPR002586">
    <property type="entry name" value="CobQ/CobB/MinD/ParA_Nub-bd_dom"/>
</dbReference>
<protein>
    <submittedName>
        <fullName evidence="13">Tyrosine-protein kinase involved in EPS biosynthesis</fullName>
    </submittedName>
</protein>
<keyword evidence="13" id="KW-0418">Kinase</keyword>
<evidence type="ECO:0000313" key="13">
    <source>
        <dbReference type="EMBL" id="GIZ51625.1"/>
    </source>
</evidence>
<accession>A0ABQ4Q4A2</accession>
<keyword evidence="3 9" id="KW-0812">Transmembrane</keyword>
<dbReference type="InterPro" id="IPR027417">
    <property type="entry name" value="P-loop_NTPase"/>
</dbReference>
<evidence type="ECO:0000256" key="8">
    <source>
        <dbReference type="SAM" id="Coils"/>
    </source>
</evidence>